<keyword evidence="8" id="KW-1185">Reference proteome</keyword>
<evidence type="ECO:0000256" key="2">
    <source>
        <dbReference type="ARBA" id="ARBA00022692"/>
    </source>
</evidence>
<feature type="transmembrane region" description="Helical" evidence="5">
    <location>
        <begin position="20"/>
        <end position="37"/>
    </location>
</feature>
<dbReference type="Pfam" id="PF07690">
    <property type="entry name" value="MFS_1"/>
    <property type="match status" value="2"/>
</dbReference>
<organism evidence="7 8">
    <name type="scientific">Portibacter lacus</name>
    <dbReference type="NCBI Taxonomy" id="1099794"/>
    <lineage>
        <taxon>Bacteria</taxon>
        <taxon>Pseudomonadati</taxon>
        <taxon>Bacteroidota</taxon>
        <taxon>Saprospiria</taxon>
        <taxon>Saprospirales</taxon>
        <taxon>Haliscomenobacteraceae</taxon>
        <taxon>Portibacter</taxon>
    </lineage>
</organism>
<dbReference type="SUPFAM" id="SSF103473">
    <property type="entry name" value="MFS general substrate transporter"/>
    <property type="match status" value="1"/>
</dbReference>
<evidence type="ECO:0000259" key="6">
    <source>
        <dbReference type="PROSITE" id="PS50850"/>
    </source>
</evidence>
<sequence length="365" mass="39752">MIIPELPQHLTNLGGAEYKGLIISLFTLTAGISRPFSGKLTDTIGRIPVMVIGTLFCVMCSFLYPFMTTVYGFLALRFFHGFSTGFKPTASSAYVADVVPVHRRGEAIGIMGVSFNLGASLGPAIGSWLTILYGINAMFYLSSAIAFVSIFILLGLKESLEKRVKFTPKLLILKKSEFIDFTAIAPALVVVFIYFCFGGILTIIPDQSVFLGLENKGIFFTYFTAFSILSRLFAGKASDRLGRVIVIRFAIIGLALSLMLLAFAHTSFVLLAAGCCVGFFTGVAAPSVFAWAIDRSAVENRGKAMATVYIALEIGIGIGSLVSAWIYQNDPANFWKVMSLSSTVSVFSLLYLMLWNNRRKKGLTI</sequence>
<evidence type="ECO:0000256" key="4">
    <source>
        <dbReference type="ARBA" id="ARBA00023136"/>
    </source>
</evidence>
<dbReference type="Proteomes" id="UP001156666">
    <property type="component" value="Unassembled WGS sequence"/>
</dbReference>
<feature type="transmembrane region" description="Helical" evidence="5">
    <location>
        <begin position="49"/>
        <end position="74"/>
    </location>
</feature>
<reference evidence="7" key="1">
    <citation type="journal article" date="2014" name="Int. J. Syst. Evol. Microbiol.">
        <title>Complete genome sequence of Corynebacterium casei LMG S-19264T (=DSM 44701T), isolated from a smear-ripened cheese.</title>
        <authorList>
            <consortium name="US DOE Joint Genome Institute (JGI-PGF)"/>
            <person name="Walter F."/>
            <person name="Albersmeier A."/>
            <person name="Kalinowski J."/>
            <person name="Ruckert C."/>
        </authorList>
    </citation>
    <scope>NUCLEOTIDE SEQUENCE</scope>
    <source>
        <strain evidence="7">NBRC 108769</strain>
    </source>
</reference>
<comment type="subcellular location">
    <subcellularLocation>
        <location evidence="1">Membrane</location>
        <topology evidence="1">Multi-pass membrane protein</topology>
    </subcellularLocation>
</comment>
<feature type="transmembrane region" description="Helical" evidence="5">
    <location>
        <begin position="137"/>
        <end position="157"/>
    </location>
</feature>
<feature type="transmembrane region" description="Helical" evidence="5">
    <location>
        <begin position="178"/>
        <end position="205"/>
    </location>
</feature>
<dbReference type="GO" id="GO:0022857">
    <property type="term" value="F:transmembrane transporter activity"/>
    <property type="evidence" value="ECO:0007669"/>
    <property type="project" value="InterPro"/>
</dbReference>
<evidence type="ECO:0000256" key="3">
    <source>
        <dbReference type="ARBA" id="ARBA00022989"/>
    </source>
</evidence>
<dbReference type="PRINTS" id="PR01035">
    <property type="entry name" value="TCRTETA"/>
</dbReference>
<protein>
    <submittedName>
        <fullName evidence="7">MFS transporter</fullName>
    </submittedName>
</protein>
<keyword evidence="2 5" id="KW-0812">Transmembrane</keyword>
<reference evidence="7" key="2">
    <citation type="submission" date="2023-01" db="EMBL/GenBank/DDBJ databases">
        <title>Draft genome sequence of Portibacter lacus strain NBRC 108769.</title>
        <authorList>
            <person name="Sun Q."/>
            <person name="Mori K."/>
        </authorList>
    </citation>
    <scope>NUCLEOTIDE SEQUENCE</scope>
    <source>
        <strain evidence="7">NBRC 108769</strain>
    </source>
</reference>
<dbReference type="GO" id="GO:0016020">
    <property type="term" value="C:membrane"/>
    <property type="evidence" value="ECO:0007669"/>
    <property type="project" value="UniProtKB-SubCell"/>
</dbReference>
<feature type="transmembrane region" description="Helical" evidence="5">
    <location>
        <begin position="305"/>
        <end position="327"/>
    </location>
</feature>
<dbReference type="InterPro" id="IPR011701">
    <property type="entry name" value="MFS"/>
</dbReference>
<dbReference type="InterPro" id="IPR001958">
    <property type="entry name" value="Tet-R_TetA/multi-R_MdtG-like"/>
</dbReference>
<dbReference type="CDD" id="cd17489">
    <property type="entry name" value="MFS_YfcJ_like"/>
    <property type="match status" value="1"/>
</dbReference>
<gene>
    <name evidence="7" type="ORF">GCM10007940_08670</name>
</gene>
<dbReference type="InterPro" id="IPR036259">
    <property type="entry name" value="MFS_trans_sf"/>
</dbReference>
<dbReference type="PANTHER" id="PTHR23531">
    <property type="entry name" value="QUINOLENE RESISTANCE PROTEIN NORA"/>
    <property type="match status" value="1"/>
</dbReference>
<feature type="transmembrane region" description="Helical" evidence="5">
    <location>
        <begin position="270"/>
        <end position="293"/>
    </location>
</feature>
<feature type="transmembrane region" description="Helical" evidence="5">
    <location>
        <begin position="217"/>
        <end position="234"/>
    </location>
</feature>
<keyword evidence="4 5" id="KW-0472">Membrane</keyword>
<dbReference type="PROSITE" id="PS50850">
    <property type="entry name" value="MFS"/>
    <property type="match status" value="1"/>
</dbReference>
<feature type="domain" description="Major facilitator superfamily (MFS) profile" evidence="6">
    <location>
        <begin position="1"/>
        <end position="360"/>
    </location>
</feature>
<dbReference type="InterPro" id="IPR052714">
    <property type="entry name" value="MFS_Exporter"/>
</dbReference>
<proteinExistence type="predicted"/>
<dbReference type="AlphaFoldDB" id="A0AA37SN71"/>
<evidence type="ECO:0000256" key="5">
    <source>
        <dbReference type="SAM" id="Phobius"/>
    </source>
</evidence>
<feature type="transmembrane region" description="Helical" evidence="5">
    <location>
        <begin position="333"/>
        <end position="354"/>
    </location>
</feature>
<evidence type="ECO:0000256" key="1">
    <source>
        <dbReference type="ARBA" id="ARBA00004141"/>
    </source>
</evidence>
<accession>A0AA37SN71</accession>
<evidence type="ECO:0000313" key="8">
    <source>
        <dbReference type="Proteomes" id="UP001156666"/>
    </source>
</evidence>
<dbReference type="Gene3D" id="1.20.1250.20">
    <property type="entry name" value="MFS general substrate transporter like domains"/>
    <property type="match status" value="2"/>
</dbReference>
<dbReference type="InterPro" id="IPR020846">
    <property type="entry name" value="MFS_dom"/>
</dbReference>
<dbReference type="PANTHER" id="PTHR23531:SF1">
    <property type="entry name" value="QUINOLENE RESISTANCE PROTEIN NORA"/>
    <property type="match status" value="1"/>
</dbReference>
<feature type="transmembrane region" description="Helical" evidence="5">
    <location>
        <begin position="246"/>
        <end position="264"/>
    </location>
</feature>
<name>A0AA37SN71_9BACT</name>
<keyword evidence="3 5" id="KW-1133">Transmembrane helix</keyword>
<evidence type="ECO:0000313" key="7">
    <source>
        <dbReference type="EMBL" id="GLR16252.1"/>
    </source>
</evidence>
<dbReference type="EMBL" id="BSOH01000005">
    <property type="protein sequence ID" value="GLR16252.1"/>
    <property type="molecule type" value="Genomic_DNA"/>
</dbReference>
<comment type="caution">
    <text evidence="7">The sequence shown here is derived from an EMBL/GenBank/DDBJ whole genome shotgun (WGS) entry which is preliminary data.</text>
</comment>